<proteinExistence type="predicted"/>
<accession>A0A3A8KI62</accession>
<feature type="signal peptide" evidence="1">
    <location>
        <begin position="1"/>
        <end position="19"/>
    </location>
</feature>
<feature type="chain" id="PRO_5017351748" description="Lipoprotein" evidence="1">
    <location>
        <begin position="20"/>
        <end position="433"/>
    </location>
</feature>
<dbReference type="InterPro" id="IPR032871">
    <property type="entry name" value="AHH_dom_containing"/>
</dbReference>
<gene>
    <name evidence="2" type="ORF">D7X32_03890</name>
</gene>
<name>A0A3A8KI62_9BACT</name>
<reference evidence="3" key="1">
    <citation type="submission" date="2018-09" db="EMBL/GenBank/DDBJ databases">
        <authorList>
            <person name="Livingstone P.G."/>
            <person name="Whitworth D.E."/>
        </authorList>
    </citation>
    <scope>NUCLEOTIDE SEQUENCE [LARGE SCALE GENOMIC DNA]</scope>
    <source>
        <strain evidence="3">CA043D</strain>
    </source>
</reference>
<organism evidence="2 3">
    <name type="scientific">Corallococcus carmarthensis</name>
    <dbReference type="NCBI Taxonomy" id="2316728"/>
    <lineage>
        <taxon>Bacteria</taxon>
        <taxon>Pseudomonadati</taxon>
        <taxon>Myxococcota</taxon>
        <taxon>Myxococcia</taxon>
        <taxon>Myxococcales</taxon>
        <taxon>Cystobacterineae</taxon>
        <taxon>Myxococcaceae</taxon>
        <taxon>Corallococcus</taxon>
    </lineage>
</organism>
<keyword evidence="1" id="KW-0732">Signal</keyword>
<evidence type="ECO:0000313" key="3">
    <source>
        <dbReference type="Proteomes" id="UP000268313"/>
    </source>
</evidence>
<sequence>MRWVVVASLLLLVSGCATSRVVHLDTGNGQRIAHAPVEAAPVQVSEDAFTSALTRLILDLRMDVAFREAEAADARGWVRSRRLLASSEGLADSGSGSSPESLYARLCPEADDCLSLVGGTGLTFSRKDRTLMALSFALDSVWEGVAAEAGKMLNPAALKALVTSAALSLLLTLTLPEPVTKAIAVALTAALVAWLGIVPVWEMGRGFVRLWDEAGTATSTIELQDIGHRFGKVLGTNGTRVLVLLVTAALGGKNAMAAQGPKLPGFPQAALRAEAEAGFQLGAAMNGGVTSVAMPAAGVLNVALAPGAVAALAMSSNGQIPGDAEGPVHHICTNKNLISAVSGGPWTPLCEEVFSRAGLSLEDVANKVRLRGHQGPHPHEYHEAVLRRLNDALGKCRNKDTCRERLVEELAKIADDLLTPDSELRRLIAPKEG</sequence>
<evidence type="ECO:0000313" key="2">
    <source>
        <dbReference type="EMBL" id="RKH06769.1"/>
    </source>
</evidence>
<dbReference type="OrthoDB" id="5513339at2"/>
<keyword evidence="3" id="KW-1185">Reference proteome</keyword>
<dbReference type="Pfam" id="PF14412">
    <property type="entry name" value="AHH"/>
    <property type="match status" value="1"/>
</dbReference>
<dbReference type="AlphaFoldDB" id="A0A3A8KI62"/>
<evidence type="ECO:0000256" key="1">
    <source>
        <dbReference type="SAM" id="SignalP"/>
    </source>
</evidence>
<dbReference type="Proteomes" id="UP000268313">
    <property type="component" value="Unassembled WGS sequence"/>
</dbReference>
<evidence type="ECO:0008006" key="4">
    <source>
        <dbReference type="Google" id="ProtNLM"/>
    </source>
</evidence>
<comment type="caution">
    <text evidence="2">The sequence shown here is derived from an EMBL/GenBank/DDBJ whole genome shotgun (WGS) entry which is preliminary data.</text>
</comment>
<protein>
    <recommendedName>
        <fullName evidence="4">Lipoprotein</fullName>
    </recommendedName>
</protein>
<dbReference type="PROSITE" id="PS51257">
    <property type="entry name" value="PROKAR_LIPOPROTEIN"/>
    <property type="match status" value="1"/>
</dbReference>
<dbReference type="RefSeq" id="WP_120601140.1">
    <property type="nucleotide sequence ID" value="NZ_RAWE01000008.1"/>
</dbReference>
<dbReference type="EMBL" id="RAWE01000008">
    <property type="protein sequence ID" value="RKH06769.1"/>
    <property type="molecule type" value="Genomic_DNA"/>
</dbReference>